<name>A0A1A9WIE2_9MUSC</name>
<keyword evidence="2" id="KW-1185">Reference proteome</keyword>
<accession>A0A1A9WIE2</accession>
<dbReference type="STRING" id="37001.A0A1A9WIE2"/>
<dbReference type="EnsemblMetazoa" id="GBRI020909-RA">
    <property type="protein sequence ID" value="GBRI020909-PA"/>
    <property type="gene ID" value="GBRI020909"/>
</dbReference>
<protein>
    <submittedName>
        <fullName evidence="1">Uncharacterized protein</fullName>
    </submittedName>
</protein>
<reference evidence="1" key="2">
    <citation type="submission" date="2020-05" db="UniProtKB">
        <authorList>
            <consortium name="EnsemblMetazoa"/>
        </authorList>
    </citation>
    <scope>IDENTIFICATION</scope>
    <source>
        <strain evidence="1">IAEA</strain>
    </source>
</reference>
<dbReference type="Proteomes" id="UP000091820">
    <property type="component" value="Unassembled WGS sequence"/>
</dbReference>
<proteinExistence type="predicted"/>
<dbReference type="VEuPathDB" id="VectorBase:GBRI020909"/>
<organism evidence="1 2">
    <name type="scientific">Glossina brevipalpis</name>
    <dbReference type="NCBI Taxonomy" id="37001"/>
    <lineage>
        <taxon>Eukaryota</taxon>
        <taxon>Metazoa</taxon>
        <taxon>Ecdysozoa</taxon>
        <taxon>Arthropoda</taxon>
        <taxon>Hexapoda</taxon>
        <taxon>Insecta</taxon>
        <taxon>Pterygota</taxon>
        <taxon>Neoptera</taxon>
        <taxon>Endopterygota</taxon>
        <taxon>Diptera</taxon>
        <taxon>Brachycera</taxon>
        <taxon>Muscomorpha</taxon>
        <taxon>Hippoboscoidea</taxon>
        <taxon>Glossinidae</taxon>
        <taxon>Glossina</taxon>
    </lineage>
</organism>
<reference evidence="2" key="1">
    <citation type="submission" date="2014-03" db="EMBL/GenBank/DDBJ databases">
        <authorList>
            <person name="Aksoy S."/>
            <person name="Warren W."/>
            <person name="Wilson R.K."/>
        </authorList>
    </citation>
    <scope>NUCLEOTIDE SEQUENCE [LARGE SCALE GENOMIC DNA]</scope>
    <source>
        <strain evidence="2">IAEA</strain>
    </source>
</reference>
<sequence>MSSRNLTEVFNIMRNNASKNRSLYAEDRKGSDDAELLLKRSICDMEEGIELRDEYGSQPTWMDKLEEAQYTMSKYVGRKCFTQIFIYSYMKHLVIGKNSSFRKKSNNASQQSE</sequence>
<evidence type="ECO:0000313" key="2">
    <source>
        <dbReference type="Proteomes" id="UP000091820"/>
    </source>
</evidence>
<dbReference type="AlphaFoldDB" id="A0A1A9WIE2"/>
<evidence type="ECO:0000313" key="1">
    <source>
        <dbReference type="EnsemblMetazoa" id="GBRI020909-PA"/>
    </source>
</evidence>